<dbReference type="AlphaFoldDB" id="A0A2P8DA55"/>
<dbReference type="Proteomes" id="UP000240572">
    <property type="component" value="Unassembled WGS sequence"/>
</dbReference>
<reference evidence="3 4" key="1">
    <citation type="submission" date="2018-03" db="EMBL/GenBank/DDBJ databases">
        <title>Genomic Encyclopedia of Type Strains, Phase III (KMG-III): the genomes of soil and plant-associated and newly described type strains.</title>
        <authorList>
            <person name="Whitman W."/>
        </authorList>
    </citation>
    <scope>NUCLEOTIDE SEQUENCE [LARGE SCALE GENOMIC DNA]</scope>
    <source>
        <strain evidence="3 4">CGMCC 1.12700</strain>
    </source>
</reference>
<sequence>MEGHILVAEDHEVVSWAYKLLFQLHFPKLVCTVTESWKDTEKELYRTDRAYEMVLLDLQLSDINVVPKVEQLLTDLPQLKILVASTSPEKLWGSGLLKLGVKGYFDKSAPTEELVHAIKTVLEGSVYKSK</sequence>
<dbReference type="CDD" id="cd17535">
    <property type="entry name" value="REC_NarL-like"/>
    <property type="match status" value="1"/>
</dbReference>
<dbReference type="GO" id="GO:0000160">
    <property type="term" value="P:phosphorelay signal transduction system"/>
    <property type="evidence" value="ECO:0007669"/>
    <property type="project" value="InterPro"/>
</dbReference>
<dbReference type="InterPro" id="IPR001789">
    <property type="entry name" value="Sig_transdc_resp-reg_receiver"/>
</dbReference>
<name>A0A2P8DA55_9BACT</name>
<dbReference type="EMBL" id="PYGD01000001">
    <property type="protein sequence ID" value="PSK94095.1"/>
    <property type="molecule type" value="Genomic_DNA"/>
</dbReference>
<dbReference type="Pfam" id="PF00072">
    <property type="entry name" value="Response_reg"/>
    <property type="match status" value="1"/>
</dbReference>
<evidence type="ECO:0000256" key="1">
    <source>
        <dbReference type="PROSITE-ProRule" id="PRU00169"/>
    </source>
</evidence>
<dbReference type="InterPro" id="IPR011006">
    <property type="entry name" value="CheY-like_superfamily"/>
</dbReference>
<protein>
    <submittedName>
        <fullName evidence="3">Response regulator receiver domain-containing protein</fullName>
    </submittedName>
</protein>
<dbReference type="PROSITE" id="PS50110">
    <property type="entry name" value="RESPONSE_REGULATORY"/>
    <property type="match status" value="1"/>
</dbReference>
<feature type="domain" description="Response regulatory" evidence="2">
    <location>
        <begin position="4"/>
        <end position="122"/>
    </location>
</feature>
<gene>
    <name evidence="3" type="ORF">B0I18_101246</name>
</gene>
<evidence type="ECO:0000313" key="3">
    <source>
        <dbReference type="EMBL" id="PSK94095.1"/>
    </source>
</evidence>
<dbReference type="SUPFAM" id="SSF52172">
    <property type="entry name" value="CheY-like"/>
    <property type="match status" value="1"/>
</dbReference>
<dbReference type="SMART" id="SM00448">
    <property type="entry name" value="REC"/>
    <property type="match status" value="1"/>
</dbReference>
<feature type="modified residue" description="4-aspartylphosphate" evidence="1">
    <location>
        <position position="57"/>
    </location>
</feature>
<dbReference type="PANTHER" id="PTHR45566">
    <property type="entry name" value="HTH-TYPE TRANSCRIPTIONAL REGULATOR YHJB-RELATED"/>
    <property type="match status" value="1"/>
</dbReference>
<proteinExistence type="predicted"/>
<dbReference type="PANTHER" id="PTHR45566:SF1">
    <property type="entry name" value="HTH-TYPE TRANSCRIPTIONAL REGULATOR YHJB-RELATED"/>
    <property type="match status" value="1"/>
</dbReference>
<dbReference type="Gene3D" id="3.40.50.2300">
    <property type="match status" value="1"/>
</dbReference>
<evidence type="ECO:0000259" key="2">
    <source>
        <dbReference type="PROSITE" id="PS50110"/>
    </source>
</evidence>
<dbReference type="InterPro" id="IPR051015">
    <property type="entry name" value="EvgA-like"/>
</dbReference>
<dbReference type="InterPro" id="IPR058245">
    <property type="entry name" value="NreC/VraR/RcsB-like_REC"/>
</dbReference>
<keyword evidence="4" id="KW-1185">Reference proteome</keyword>
<dbReference type="OrthoDB" id="1013073at2"/>
<evidence type="ECO:0000313" key="4">
    <source>
        <dbReference type="Proteomes" id="UP000240572"/>
    </source>
</evidence>
<dbReference type="RefSeq" id="WP_106520827.1">
    <property type="nucleotide sequence ID" value="NZ_PYGD01000001.1"/>
</dbReference>
<keyword evidence="1" id="KW-0597">Phosphoprotein</keyword>
<accession>A0A2P8DA55</accession>
<organism evidence="3 4">
    <name type="scientific">Taibaiella chishuiensis</name>
    <dbReference type="NCBI Taxonomy" id="1434707"/>
    <lineage>
        <taxon>Bacteria</taxon>
        <taxon>Pseudomonadati</taxon>
        <taxon>Bacteroidota</taxon>
        <taxon>Chitinophagia</taxon>
        <taxon>Chitinophagales</taxon>
        <taxon>Chitinophagaceae</taxon>
        <taxon>Taibaiella</taxon>
    </lineage>
</organism>
<comment type="caution">
    <text evidence="3">The sequence shown here is derived from an EMBL/GenBank/DDBJ whole genome shotgun (WGS) entry which is preliminary data.</text>
</comment>